<dbReference type="Proteomes" id="UP000315349">
    <property type="component" value="Chromosome"/>
</dbReference>
<accession>A0A518GPL7</accession>
<name>A0A518GPL7_9PLAN</name>
<organism evidence="1 2">
    <name type="scientific">Planctopirus ephydatiae</name>
    <dbReference type="NCBI Taxonomy" id="2528019"/>
    <lineage>
        <taxon>Bacteria</taxon>
        <taxon>Pseudomonadati</taxon>
        <taxon>Planctomycetota</taxon>
        <taxon>Planctomycetia</taxon>
        <taxon>Planctomycetales</taxon>
        <taxon>Planctomycetaceae</taxon>
        <taxon>Planctopirus</taxon>
    </lineage>
</organism>
<dbReference type="KEGG" id="peh:Spb1_25020"/>
<keyword evidence="2" id="KW-1185">Reference proteome</keyword>
<sequence>MKAGKRTSNACEYHLHGKIGIDLTFPCQATKLEELSITPDLKFFPARISCLQFLMQSI</sequence>
<dbReference type="AlphaFoldDB" id="A0A518GPL7"/>
<gene>
    <name evidence="1" type="ORF">Spb1_25020</name>
</gene>
<evidence type="ECO:0000313" key="1">
    <source>
        <dbReference type="EMBL" id="QDV30568.1"/>
    </source>
</evidence>
<reference evidence="1 2" key="1">
    <citation type="submission" date="2019-02" db="EMBL/GenBank/DDBJ databases">
        <title>Deep-cultivation of Planctomycetes and their phenomic and genomic characterization uncovers novel biology.</title>
        <authorList>
            <person name="Wiegand S."/>
            <person name="Jogler M."/>
            <person name="Boedeker C."/>
            <person name="Pinto D."/>
            <person name="Vollmers J."/>
            <person name="Rivas-Marin E."/>
            <person name="Kohn T."/>
            <person name="Peeters S.H."/>
            <person name="Heuer A."/>
            <person name="Rast P."/>
            <person name="Oberbeckmann S."/>
            <person name="Bunk B."/>
            <person name="Jeske O."/>
            <person name="Meyerdierks A."/>
            <person name="Storesund J.E."/>
            <person name="Kallscheuer N."/>
            <person name="Luecker S."/>
            <person name="Lage O.M."/>
            <person name="Pohl T."/>
            <person name="Merkel B.J."/>
            <person name="Hornburger P."/>
            <person name="Mueller R.-W."/>
            <person name="Bruemmer F."/>
            <person name="Labrenz M."/>
            <person name="Spormann A.M."/>
            <person name="Op den Camp H."/>
            <person name="Overmann J."/>
            <person name="Amann R."/>
            <person name="Jetten M.S.M."/>
            <person name="Mascher T."/>
            <person name="Medema M.H."/>
            <person name="Devos D.P."/>
            <person name="Kaster A.-K."/>
            <person name="Ovreas L."/>
            <person name="Rohde M."/>
            <person name="Galperin M.Y."/>
            <person name="Jogler C."/>
        </authorList>
    </citation>
    <scope>NUCLEOTIDE SEQUENCE [LARGE SCALE GENOMIC DNA]</scope>
    <source>
        <strain evidence="1 2">Spb1</strain>
    </source>
</reference>
<dbReference type="EMBL" id="CP036299">
    <property type="protein sequence ID" value="QDV30568.1"/>
    <property type="molecule type" value="Genomic_DNA"/>
</dbReference>
<evidence type="ECO:0000313" key="2">
    <source>
        <dbReference type="Proteomes" id="UP000315349"/>
    </source>
</evidence>
<proteinExistence type="predicted"/>
<protein>
    <submittedName>
        <fullName evidence="1">Uncharacterized protein</fullName>
    </submittedName>
</protein>